<dbReference type="InterPro" id="IPR018741">
    <property type="entry name" value="DUF2288"/>
</dbReference>
<sequence length="94" mass="10509">MLKLNRETSRILWTELQRFYAQGAVLVVAPELDLIATAAAVANDDAAAVSTWMKDNLLQKATEKLAMTWLAENCEVWAVVVAPWVLVQQDRRPA</sequence>
<name>A0ABS6VLW8_9GAMM</name>
<accession>A0ABS6VLW8</accession>
<protein>
    <submittedName>
        <fullName evidence="1">DUF2288 domain-containing protein</fullName>
    </submittedName>
</protein>
<evidence type="ECO:0000313" key="2">
    <source>
        <dbReference type="Proteomes" id="UP001166291"/>
    </source>
</evidence>
<evidence type="ECO:0000313" key="1">
    <source>
        <dbReference type="EMBL" id="MBW2939279.1"/>
    </source>
</evidence>
<organism evidence="1 2">
    <name type="scientific">Zhongshania aquimaris</name>
    <dbReference type="NCBI Taxonomy" id="2857107"/>
    <lineage>
        <taxon>Bacteria</taxon>
        <taxon>Pseudomonadati</taxon>
        <taxon>Pseudomonadota</taxon>
        <taxon>Gammaproteobacteria</taxon>
        <taxon>Cellvibrionales</taxon>
        <taxon>Spongiibacteraceae</taxon>
        <taxon>Zhongshania</taxon>
    </lineage>
</organism>
<gene>
    <name evidence="1" type="ORF">KXJ70_00705</name>
</gene>
<comment type="caution">
    <text evidence="1">The sequence shown here is derived from an EMBL/GenBank/DDBJ whole genome shotgun (WGS) entry which is preliminary data.</text>
</comment>
<dbReference type="EMBL" id="JAHWDQ010000001">
    <property type="protein sequence ID" value="MBW2939279.1"/>
    <property type="molecule type" value="Genomic_DNA"/>
</dbReference>
<reference evidence="1" key="1">
    <citation type="submission" date="2021-07" db="EMBL/GenBank/DDBJ databases">
        <title>Zhongshania sp. CAU 1632 isolated from seawater.</title>
        <authorList>
            <person name="Kim W."/>
        </authorList>
    </citation>
    <scope>NUCLEOTIDE SEQUENCE</scope>
    <source>
        <strain evidence="1">CAU 1632</strain>
    </source>
</reference>
<keyword evidence="2" id="KW-1185">Reference proteome</keyword>
<dbReference type="Pfam" id="PF10052">
    <property type="entry name" value="DUF2288"/>
    <property type="match status" value="1"/>
</dbReference>
<dbReference type="Proteomes" id="UP001166291">
    <property type="component" value="Unassembled WGS sequence"/>
</dbReference>
<proteinExistence type="predicted"/>